<proteinExistence type="predicted"/>
<name>A0A6A4VEI3_AMPAM</name>
<keyword evidence="2 5" id="KW-0812">Transmembrane</keyword>
<comment type="caution">
    <text evidence="6">The sequence shown here is derived from an EMBL/GenBank/DDBJ whole genome shotgun (WGS) entry which is preliminary data.</text>
</comment>
<evidence type="ECO:0000256" key="4">
    <source>
        <dbReference type="ARBA" id="ARBA00023136"/>
    </source>
</evidence>
<dbReference type="GO" id="GO:0005385">
    <property type="term" value="F:zinc ion transmembrane transporter activity"/>
    <property type="evidence" value="ECO:0007669"/>
    <property type="project" value="TreeGrafter"/>
</dbReference>
<keyword evidence="3 5" id="KW-1133">Transmembrane helix</keyword>
<evidence type="ECO:0000256" key="5">
    <source>
        <dbReference type="SAM" id="Phobius"/>
    </source>
</evidence>
<feature type="transmembrane region" description="Helical" evidence="5">
    <location>
        <begin position="128"/>
        <end position="151"/>
    </location>
</feature>
<sequence length="234" mass="23879">MRTGTGTGRRYYSRGGVPTRQAEAAGAAARAGYGTVPSSSSAEANGGHGHSHSLVAAAGGGPTGLASFRVLIVTAALSVHSVFEGVAIGLEPSEPSVWLLTAAIATHKAIIAFCLGEQLAATQRRLRSAIVSLTIFVAAAPIGILIGILVISSEGDDVDTQAFATDILQSLAAGTILYVVFFEIIQGERAKPGGGLLKLLAILAGFGIMLLVTSFLQEPDDDQPTPLTPVTDAT</sequence>
<evidence type="ECO:0000256" key="3">
    <source>
        <dbReference type="ARBA" id="ARBA00022989"/>
    </source>
</evidence>
<comment type="subcellular location">
    <subcellularLocation>
        <location evidence="1">Membrane</location>
        <topology evidence="1">Multi-pass membrane protein</topology>
    </subcellularLocation>
</comment>
<dbReference type="InterPro" id="IPR003689">
    <property type="entry name" value="ZIP"/>
</dbReference>
<feature type="transmembrane region" description="Helical" evidence="5">
    <location>
        <begin position="163"/>
        <end position="184"/>
    </location>
</feature>
<dbReference type="OrthoDB" id="448280at2759"/>
<evidence type="ECO:0000256" key="1">
    <source>
        <dbReference type="ARBA" id="ARBA00004141"/>
    </source>
</evidence>
<dbReference type="EMBL" id="VIIS01002077">
    <property type="protein sequence ID" value="KAF0288818.1"/>
    <property type="molecule type" value="Genomic_DNA"/>
</dbReference>
<feature type="transmembrane region" description="Helical" evidence="5">
    <location>
        <begin position="70"/>
        <end position="90"/>
    </location>
</feature>
<accession>A0A6A4VEI3</accession>
<reference evidence="6 7" key="1">
    <citation type="submission" date="2019-07" db="EMBL/GenBank/DDBJ databases">
        <title>Draft genome assembly of a fouling barnacle, Amphibalanus amphitrite (Darwin, 1854): The first reference genome for Thecostraca.</title>
        <authorList>
            <person name="Kim W."/>
        </authorList>
    </citation>
    <scope>NUCLEOTIDE SEQUENCE [LARGE SCALE GENOMIC DNA]</scope>
    <source>
        <strain evidence="6">SNU_AA5</strain>
        <tissue evidence="6">Soma without cirri and trophi</tissue>
    </source>
</reference>
<protein>
    <submittedName>
        <fullName evidence="6">Zinc transporter ZIP1</fullName>
    </submittedName>
</protein>
<dbReference type="AlphaFoldDB" id="A0A6A4VEI3"/>
<feature type="transmembrane region" description="Helical" evidence="5">
    <location>
        <begin position="196"/>
        <end position="216"/>
    </location>
</feature>
<keyword evidence="7" id="KW-1185">Reference proteome</keyword>
<organism evidence="6 7">
    <name type="scientific">Amphibalanus amphitrite</name>
    <name type="common">Striped barnacle</name>
    <name type="synonym">Balanus amphitrite</name>
    <dbReference type="NCBI Taxonomy" id="1232801"/>
    <lineage>
        <taxon>Eukaryota</taxon>
        <taxon>Metazoa</taxon>
        <taxon>Ecdysozoa</taxon>
        <taxon>Arthropoda</taxon>
        <taxon>Crustacea</taxon>
        <taxon>Multicrustacea</taxon>
        <taxon>Cirripedia</taxon>
        <taxon>Thoracica</taxon>
        <taxon>Thoracicalcarea</taxon>
        <taxon>Balanomorpha</taxon>
        <taxon>Balanoidea</taxon>
        <taxon>Balanidae</taxon>
        <taxon>Amphibalaninae</taxon>
        <taxon>Amphibalanus</taxon>
    </lineage>
</organism>
<dbReference type="PANTHER" id="PTHR11040:SF203">
    <property type="entry name" value="FI18611P1-RELATED"/>
    <property type="match status" value="1"/>
</dbReference>
<dbReference type="Proteomes" id="UP000440578">
    <property type="component" value="Unassembled WGS sequence"/>
</dbReference>
<feature type="transmembrane region" description="Helical" evidence="5">
    <location>
        <begin position="96"/>
        <end position="116"/>
    </location>
</feature>
<keyword evidence="4 5" id="KW-0472">Membrane</keyword>
<dbReference type="GO" id="GO:0005886">
    <property type="term" value="C:plasma membrane"/>
    <property type="evidence" value="ECO:0007669"/>
    <property type="project" value="TreeGrafter"/>
</dbReference>
<dbReference type="PANTHER" id="PTHR11040">
    <property type="entry name" value="ZINC/IRON TRANSPORTER"/>
    <property type="match status" value="1"/>
</dbReference>
<evidence type="ECO:0000313" key="7">
    <source>
        <dbReference type="Proteomes" id="UP000440578"/>
    </source>
</evidence>
<gene>
    <name evidence="6" type="primary">slc39a1_3</name>
    <name evidence="6" type="ORF">FJT64_012807</name>
</gene>
<evidence type="ECO:0000256" key="2">
    <source>
        <dbReference type="ARBA" id="ARBA00022692"/>
    </source>
</evidence>
<dbReference type="Pfam" id="PF02535">
    <property type="entry name" value="Zip"/>
    <property type="match status" value="1"/>
</dbReference>
<evidence type="ECO:0000313" key="6">
    <source>
        <dbReference type="EMBL" id="KAF0288818.1"/>
    </source>
</evidence>